<comment type="caution">
    <text evidence="3">The sequence shown here is derived from an EMBL/GenBank/DDBJ whole genome shotgun (WGS) entry which is preliminary data.</text>
</comment>
<dbReference type="EMBL" id="JASITI010000040">
    <property type="protein sequence ID" value="MDK9499190.1"/>
    <property type="molecule type" value="Genomic_DNA"/>
</dbReference>
<proteinExistence type="predicted"/>
<evidence type="ECO:0000313" key="4">
    <source>
        <dbReference type="Proteomes" id="UP001223390"/>
    </source>
</evidence>
<dbReference type="Pfam" id="PF14317">
    <property type="entry name" value="YcxB"/>
    <property type="match status" value="1"/>
</dbReference>
<evidence type="ECO:0000259" key="2">
    <source>
        <dbReference type="Pfam" id="PF14317"/>
    </source>
</evidence>
<keyword evidence="1" id="KW-0472">Membrane</keyword>
<keyword evidence="1" id="KW-1133">Transmembrane helix</keyword>
<evidence type="ECO:0000256" key="1">
    <source>
        <dbReference type="SAM" id="Phobius"/>
    </source>
</evidence>
<keyword evidence="1" id="KW-0812">Transmembrane</keyword>
<dbReference type="RefSeq" id="WP_285345124.1">
    <property type="nucleotide sequence ID" value="NZ_JASITI010000040.1"/>
</dbReference>
<dbReference type="Proteomes" id="UP001223390">
    <property type="component" value="Unassembled WGS sequence"/>
</dbReference>
<feature type="domain" description="YcxB-like C-terminal" evidence="2">
    <location>
        <begin position="121"/>
        <end position="166"/>
    </location>
</feature>
<gene>
    <name evidence="3" type="ORF">QEZ40_004602</name>
</gene>
<protein>
    <submittedName>
        <fullName evidence="3">YcxB family protein</fullName>
    </submittedName>
</protein>
<feature type="transmembrane region" description="Helical" evidence="1">
    <location>
        <begin position="63"/>
        <end position="82"/>
    </location>
</feature>
<accession>A0ABT7GZY5</accession>
<name>A0ABT7GZY5_9ACTN</name>
<evidence type="ECO:0000313" key="3">
    <source>
        <dbReference type="EMBL" id="MDK9499190.1"/>
    </source>
</evidence>
<organism evidence="3 4">
    <name type="scientific">Streptomyces katrae</name>
    <dbReference type="NCBI Taxonomy" id="68223"/>
    <lineage>
        <taxon>Bacteria</taxon>
        <taxon>Bacillati</taxon>
        <taxon>Actinomycetota</taxon>
        <taxon>Actinomycetes</taxon>
        <taxon>Kitasatosporales</taxon>
        <taxon>Streptomycetaceae</taxon>
        <taxon>Streptomyces</taxon>
    </lineage>
</organism>
<keyword evidence="4" id="KW-1185">Reference proteome</keyword>
<reference evidence="3 4" key="1">
    <citation type="submission" date="2023-05" db="EMBL/GenBank/DDBJ databases">
        <title>Sequencing and Assembly of Streptomyces sp. NP73.</title>
        <authorList>
            <person name="Konwar A.N."/>
            <person name="Saikia K."/>
            <person name="Thakur D."/>
        </authorList>
    </citation>
    <scope>NUCLEOTIDE SEQUENCE [LARGE SCALE GENOMIC DNA]</scope>
    <source>
        <strain evidence="3 4">NP73</strain>
    </source>
</reference>
<sequence length="175" mass="19546">MDTTDRAVELRYGAARRDAWEVLRWRALRTPAGRRELLLWLAALPAVPVALIAAQHGRAADPAGLAVAGGVGTALGAVWHCLDLRRRARRMHRWAAEHPEYTFVVTALGTQNHRPDGTAVAYKWDKYRGWAETRGLFVLVFLDGDLGWLPKRAAAAPGDLDRIRSFFDRNLTRIG</sequence>
<feature type="transmembrane region" description="Helical" evidence="1">
    <location>
        <begin position="37"/>
        <end position="57"/>
    </location>
</feature>
<dbReference type="InterPro" id="IPR025588">
    <property type="entry name" value="YcxB-like_C"/>
</dbReference>